<evidence type="ECO:0000256" key="9">
    <source>
        <dbReference type="ARBA" id="ARBA00023136"/>
    </source>
</evidence>
<keyword evidence="12" id="KW-0282">Flagellum</keyword>
<keyword evidence="11" id="KW-0175">Coiled coil</keyword>
<organism evidence="12 13">
    <name type="scientific">Crenobacter caeni</name>
    <dbReference type="NCBI Taxonomy" id="2705474"/>
    <lineage>
        <taxon>Bacteria</taxon>
        <taxon>Pseudomonadati</taxon>
        <taxon>Pseudomonadota</taxon>
        <taxon>Betaproteobacteria</taxon>
        <taxon>Neisseriales</taxon>
        <taxon>Neisseriaceae</taxon>
        <taxon>Crenobacter</taxon>
    </lineage>
</organism>
<keyword evidence="5" id="KW-1003">Cell membrane</keyword>
<evidence type="ECO:0000256" key="11">
    <source>
        <dbReference type="SAM" id="Coils"/>
    </source>
</evidence>
<dbReference type="Gene3D" id="1.10.287.1700">
    <property type="match status" value="1"/>
</dbReference>
<sequence>MSTAEHVNRLGLMLRLRQQEVDRLQTELAAKERLKARYRNTLTRMDALRDAVGASGAQAHPALALNVAGYKDHLQVLRASQAQDLALAEAEARQGAEALRAASLRQEALAQVRAQSADLLATHLKRQEQKRTDEMATQAWLRGGA</sequence>
<dbReference type="GO" id="GO:0015031">
    <property type="term" value="P:protein transport"/>
    <property type="evidence" value="ECO:0007669"/>
    <property type="project" value="UniProtKB-KW"/>
</dbReference>
<dbReference type="InterPro" id="IPR053716">
    <property type="entry name" value="Flag_assembly_chemotaxis_eff"/>
</dbReference>
<dbReference type="GO" id="GO:0009288">
    <property type="term" value="C:bacterial-type flagellum"/>
    <property type="evidence" value="ECO:0007669"/>
    <property type="project" value="InterPro"/>
</dbReference>
<feature type="coiled-coil region" evidence="11">
    <location>
        <begin position="14"/>
        <end position="51"/>
    </location>
</feature>
<evidence type="ECO:0000256" key="8">
    <source>
        <dbReference type="ARBA" id="ARBA00022927"/>
    </source>
</evidence>
<accession>A0A6B2KS87</accession>
<dbReference type="GO" id="GO:0005886">
    <property type="term" value="C:plasma membrane"/>
    <property type="evidence" value="ECO:0007669"/>
    <property type="project" value="UniProtKB-SubCell"/>
</dbReference>
<keyword evidence="9" id="KW-0472">Membrane</keyword>
<keyword evidence="12" id="KW-0969">Cilium</keyword>
<name>A0A6B2KS87_9NEIS</name>
<evidence type="ECO:0000256" key="10">
    <source>
        <dbReference type="ARBA" id="ARBA00023225"/>
    </source>
</evidence>
<protein>
    <recommendedName>
        <fullName evidence="3">Flagellar FliJ protein</fullName>
    </recommendedName>
</protein>
<evidence type="ECO:0000256" key="3">
    <source>
        <dbReference type="ARBA" id="ARBA00020392"/>
    </source>
</evidence>
<keyword evidence="6" id="KW-0145">Chemotaxis</keyword>
<comment type="similarity">
    <text evidence="2">Belongs to the FliJ family.</text>
</comment>
<keyword evidence="7" id="KW-1005">Bacterial flagellum biogenesis</keyword>
<dbReference type="Pfam" id="PF02050">
    <property type="entry name" value="FliJ"/>
    <property type="match status" value="1"/>
</dbReference>
<evidence type="ECO:0000313" key="13">
    <source>
        <dbReference type="Proteomes" id="UP000482578"/>
    </source>
</evidence>
<comment type="subcellular location">
    <subcellularLocation>
        <location evidence="1">Cell membrane</location>
        <topology evidence="1">Peripheral membrane protein</topology>
        <orientation evidence="1">Cytoplasmic side</orientation>
    </subcellularLocation>
</comment>
<evidence type="ECO:0000256" key="5">
    <source>
        <dbReference type="ARBA" id="ARBA00022475"/>
    </source>
</evidence>
<dbReference type="GO" id="GO:0006935">
    <property type="term" value="P:chemotaxis"/>
    <property type="evidence" value="ECO:0007669"/>
    <property type="project" value="UniProtKB-KW"/>
</dbReference>
<proteinExistence type="inferred from homology"/>
<gene>
    <name evidence="12" type="primary">fliJ</name>
    <name evidence="12" type="ORF">GZH52_08265</name>
</gene>
<evidence type="ECO:0000313" key="12">
    <source>
        <dbReference type="EMBL" id="NDV12797.1"/>
    </source>
</evidence>
<keyword evidence="13" id="KW-1185">Reference proteome</keyword>
<dbReference type="GO" id="GO:0044781">
    <property type="term" value="P:bacterial-type flagellum organization"/>
    <property type="evidence" value="ECO:0007669"/>
    <property type="project" value="UniProtKB-KW"/>
</dbReference>
<dbReference type="NCBIfam" id="TIGR02473">
    <property type="entry name" value="flagell_FliJ"/>
    <property type="match status" value="1"/>
</dbReference>
<evidence type="ECO:0000256" key="6">
    <source>
        <dbReference type="ARBA" id="ARBA00022500"/>
    </source>
</evidence>
<evidence type="ECO:0000256" key="2">
    <source>
        <dbReference type="ARBA" id="ARBA00010004"/>
    </source>
</evidence>
<comment type="caution">
    <text evidence="12">The sequence shown here is derived from an EMBL/GenBank/DDBJ whole genome shotgun (WGS) entry which is preliminary data.</text>
</comment>
<dbReference type="Proteomes" id="UP000482578">
    <property type="component" value="Unassembled WGS sequence"/>
</dbReference>
<dbReference type="EMBL" id="JAAGAA010000006">
    <property type="protein sequence ID" value="NDV12797.1"/>
    <property type="molecule type" value="Genomic_DNA"/>
</dbReference>
<dbReference type="InterPro" id="IPR012823">
    <property type="entry name" value="Flagell_FliJ"/>
</dbReference>
<dbReference type="RefSeq" id="WP_163316012.1">
    <property type="nucleotide sequence ID" value="NZ_JAAGAA010000006.1"/>
</dbReference>
<reference evidence="12 13" key="1">
    <citation type="submission" date="2020-02" db="EMBL/GenBank/DDBJ databases">
        <authorList>
            <person name="Yang Z."/>
        </authorList>
    </citation>
    <scope>NUCLEOTIDE SEQUENCE [LARGE SCALE GENOMIC DNA]</scope>
    <source>
        <strain evidence="12 13">HX-7-9</strain>
    </source>
</reference>
<evidence type="ECO:0000256" key="4">
    <source>
        <dbReference type="ARBA" id="ARBA00022448"/>
    </source>
</evidence>
<keyword evidence="10" id="KW-1006">Bacterial flagellum protein export</keyword>
<keyword evidence="4" id="KW-0813">Transport</keyword>
<evidence type="ECO:0000256" key="7">
    <source>
        <dbReference type="ARBA" id="ARBA00022795"/>
    </source>
</evidence>
<keyword evidence="8" id="KW-0653">Protein transport</keyword>
<dbReference type="GO" id="GO:0071973">
    <property type="term" value="P:bacterial-type flagellum-dependent cell motility"/>
    <property type="evidence" value="ECO:0007669"/>
    <property type="project" value="InterPro"/>
</dbReference>
<dbReference type="AlphaFoldDB" id="A0A6B2KS87"/>
<keyword evidence="12" id="KW-0966">Cell projection</keyword>
<evidence type="ECO:0000256" key="1">
    <source>
        <dbReference type="ARBA" id="ARBA00004413"/>
    </source>
</evidence>